<organism evidence="5 6">
    <name type="scientific">Potamilus streckersoni</name>
    <dbReference type="NCBI Taxonomy" id="2493646"/>
    <lineage>
        <taxon>Eukaryota</taxon>
        <taxon>Metazoa</taxon>
        <taxon>Spiralia</taxon>
        <taxon>Lophotrochozoa</taxon>
        <taxon>Mollusca</taxon>
        <taxon>Bivalvia</taxon>
        <taxon>Autobranchia</taxon>
        <taxon>Heteroconchia</taxon>
        <taxon>Palaeoheterodonta</taxon>
        <taxon>Unionida</taxon>
        <taxon>Unionoidea</taxon>
        <taxon>Unionidae</taxon>
        <taxon>Ambleminae</taxon>
        <taxon>Lampsilini</taxon>
        <taxon>Potamilus</taxon>
    </lineage>
</organism>
<feature type="compositionally biased region" description="Basic and acidic residues" evidence="4">
    <location>
        <begin position="543"/>
        <end position="555"/>
    </location>
</feature>
<evidence type="ECO:0000256" key="4">
    <source>
        <dbReference type="SAM" id="MobiDB-lite"/>
    </source>
</evidence>
<dbReference type="Proteomes" id="UP001195483">
    <property type="component" value="Unassembled WGS sequence"/>
</dbReference>
<dbReference type="EMBL" id="JAEAOA010000138">
    <property type="protein sequence ID" value="KAK3605476.1"/>
    <property type="molecule type" value="Genomic_DNA"/>
</dbReference>
<dbReference type="Pfam" id="PF13637">
    <property type="entry name" value="Ank_4"/>
    <property type="match status" value="1"/>
</dbReference>
<dbReference type="SUPFAM" id="SSF48403">
    <property type="entry name" value="Ankyrin repeat"/>
    <property type="match status" value="2"/>
</dbReference>
<dbReference type="Pfam" id="PF12796">
    <property type="entry name" value="Ank_2"/>
    <property type="match status" value="2"/>
</dbReference>
<feature type="region of interest" description="Disordered" evidence="4">
    <location>
        <begin position="541"/>
        <end position="583"/>
    </location>
</feature>
<keyword evidence="2 3" id="KW-0040">ANK repeat</keyword>
<evidence type="ECO:0000256" key="2">
    <source>
        <dbReference type="ARBA" id="ARBA00023043"/>
    </source>
</evidence>
<evidence type="ECO:0000256" key="3">
    <source>
        <dbReference type="PROSITE-ProRule" id="PRU00023"/>
    </source>
</evidence>
<comment type="caution">
    <text evidence="5">The sequence shown here is derived from an EMBL/GenBank/DDBJ whole genome shotgun (WGS) entry which is preliminary data.</text>
</comment>
<feature type="repeat" description="ANK" evidence="3">
    <location>
        <begin position="82"/>
        <end position="115"/>
    </location>
</feature>
<reference evidence="5" key="1">
    <citation type="journal article" date="2021" name="Genome Biol. Evol.">
        <title>A High-Quality Reference Genome for a Parasitic Bivalve with Doubly Uniparental Inheritance (Bivalvia: Unionida).</title>
        <authorList>
            <person name="Smith C.H."/>
        </authorList>
    </citation>
    <scope>NUCLEOTIDE SEQUENCE</scope>
    <source>
        <strain evidence="5">CHS0354</strain>
    </source>
</reference>
<dbReference type="AlphaFoldDB" id="A0AAE0W8K7"/>
<evidence type="ECO:0000313" key="5">
    <source>
        <dbReference type="EMBL" id="KAK3605476.1"/>
    </source>
</evidence>
<dbReference type="InterPro" id="IPR036770">
    <property type="entry name" value="Ankyrin_rpt-contain_sf"/>
</dbReference>
<dbReference type="Gene3D" id="3.30.460.90">
    <property type="match status" value="1"/>
</dbReference>
<keyword evidence="1" id="KW-0677">Repeat</keyword>
<dbReference type="SMART" id="SM01265">
    <property type="entry name" value="Mab-21"/>
    <property type="match status" value="1"/>
</dbReference>
<evidence type="ECO:0000313" key="6">
    <source>
        <dbReference type="Proteomes" id="UP001195483"/>
    </source>
</evidence>
<proteinExistence type="predicted"/>
<gene>
    <name evidence="5" type="ORF">CHS0354_001462</name>
</gene>
<reference evidence="5" key="2">
    <citation type="journal article" date="2021" name="Genome Biol. Evol.">
        <title>Developing a high-quality reference genome for a parasitic bivalve with doubly uniparental inheritance (Bivalvia: Unionida).</title>
        <authorList>
            <person name="Smith C.H."/>
        </authorList>
    </citation>
    <scope>NUCLEOTIDE SEQUENCE</scope>
    <source>
        <strain evidence="5">CHS0354</strain>
        <tissue evidence="5">Mantle</tissue>
    </source>
</reference>
<dbReference type="InterPro" id="IPR024810">
    <property type="entry name" value="MAB21L/cGLR"/>
</dbReference>
<feature type="repeat" description="ANK" evidence="3">
    <location>
        <begin position="358"/>
        <end position="390"/>
    </location>
</feature>
<dbReference type="Gene3D" id="1.10.1410.40">
    <property type="match status" value="1"/>
</dbReference>
<dbReference type="PROSITE" id="PS50297">
    <property type="entry name" value="ANK_REP_REGION"/>
    <property type="match status" value="3"/>
</dbReference>
<name>A0AAE0W8K7_9BIVA</name>
<accession>A0AAE0W8K7</accession>
<dbReference type="PROSITE" id="PS50088">
    <property type="entry name" value="ANK_REPEAT"/>
    <property type="match status" value="4"/>
</dbReference>
<keyword evidence="6" id="KW-1185">Reference proteome</keyword>
<dbReference type="Gene3D" id="1.25.40.20">
    <property type="entry name" value="Ankyrin repeat-containing domain"/>
    <property type="match status" value="3"/>
</dbReference>
<dbReference type="PANTHER" id="PTHR24126">
    <property type="entry name" value="ANKYRIN REPEAT, PH AND SEC7 DOMAIN CONTAINING PROTEIN SECG-RELATED"/>
    <property type="match status" value="1"/>
</dbReference>
<sequence>MASIGSDKEKADLAQRLFAAIMQDDDEKVLALLNMKADPNFALNNLVSGRATAIHSAVRRNHLGIVKHLLEFGADVNMPDEDGDTPLFSSLTQSSSQSIRDLLYKYGADRNIRNIAGKSPLMKMFEDRQLYNYKFQYTTLFDLLNHCDDLHQTDAHGQSFVHLVSLIHPDEKRGCIEADRHHCRDYLQWLSARGVPVCLMDSDGQTPLHKAAASCCFQAVQFLIDSGCDATTRDLQGKTALHCLGVNPHRFCFKKILKLLLREGCEINETDCMGRTLLHYVTTSNKTCKSAVNAVILMKANPILQDKCGLNSLHFCVLPSVFTKYNEDEEEDTKKTSVSDVVETLVKHGVDINSCDYDGITPLHYAVRQKKLKVIETLILLGSDPSIRTKTGETAIHRSTINAEILEVVLQTMNGLGKTVDLNAKDIFGSTPLHWAVNFVMTGSVRILLKNNCEECIDGCGRTPADLACFLRLTCLYEDLGIIYQRGVYPMQDAVCASVKRKHIIKFAFDGIGKESLRSLMYDLMKSAMDIAIELDSQATESTDIRGEADEEHSMIHSNSSEAGFETEDTEWSSNSSGDDSNFAKDDEATIHTVFNDNQSNLGRKVERSSHSDSGQDLFHNADLQHDMYKESKCEDHFDLDQRIEGSIYFASSESSLCPGKDDMFVDCPLLQTIYNEDKEILLLPWQMHLIYHQESLSKYVHVILNSGDMGLEKETQENIDIASQISDLIKTTAEEVGKRNPLLKCEVRPAGSRNEGTKVGYQNEFDFSWILINFNDAFIPKESSLFPPEYVRLHLRDDAENGSFKQFVDYDKILDGRKVIRALYSAINNVLLEQKKVGSTKYVYLRKFLNINKGSIDKLSVRWVGGYLYKDVLIDIDIVPVITPPNWIPTQIKLDSRLLEDLEQKPSFSIVLKTPDARFVRDWHTFLRIDVAHLEALVIKNVPEPIRKGYILVKALVDTPYMPQIYDKDKTDYYIKRFLTTYMLKTCFLHELEEAKMVKDLRISNDEDPKRVAVDWATRIVGNLEKSLYLCILPSFFAPDVNLLVNNSVMIVNDSYMIESECICLKHLLKVGAFDIINK</sequence>
<evidence type="ECO:0000256" key="1">
    <source>
        <dbReference type="ARBA" id="ARBA00022737"/>
    </source>
</evidence>
<reference evidence="5" key="3">
    <citation type="submission" date="2023-05" db="EMBL/GenBank/DDBJ databases">
        <authorList>
            <person name="Smith C.H."/>
        </authorList>
    </citation>
    <scope>NUCLEOTIDE SEQUENCE</scope>
    <source>
        <strain evidence="5">CHS0354</strain>
        <tissue evidence="5">Mantle</tissue>
    </source>
</reference>
<protein>
    <submittedName>
        <fullName evidence="5">Uncharacterized protein</fullName>
    </submittedName>
</protein>
<dbReference type="SMART" id="SM00248">
    <property type="entry name" value="ANK"/>
    <property type="match status" value="9"/>
</dbReference>
<feature type="repeat" description="ANK" evidence="3">
    <location>
        <begin position="49"/>
        <end position="81"/>
    </location>
</feature>
<feature type="repeat" description="ANK" evidence="3">
    <location>
        <begin position="203"/>
        <end position="235"/>
    </location>
</feature>
<dbReference type="InterPro" id="IPR002110">
    <property type="entry name" value="Ankyrin_rpt"/>
</dbReference>